<keyword evidence="2" id="KW-1185">Reference proteome</keyword>
<organism evidence="1 2">
    <name type="scientific">Pelusios castaneus</name>
    <name type="common">West African mud turtle</name>
    <dbReference type="NCBI Taxonomy" id="367368"/>
    <lineage>
        <taxon>Eukaryota</taxon>
        <taxon>Metazoa</taxon>
        <taxon>Chordata</taxon>
        <taxon>Craniata</taxon>
        <taxon>Vertebrata</taxon>
        <taxon>Euteleostomi</taxon>
        <taxon>Archelosauria</taxon>
        <taxon>Testudinata</taxon>
        <taxon>Testudines</taxon>
        <taxon>Pleurodira</taxon>
        <taxon>Pelomedusidae</taxon>
        <taxon>Pelusios</taxon>
    </lineage>
</organism>
<protein>
    <submittedName>
        <fullName evidence="1">Uncharacterized protein</fullName>
    </submittedName>
</protein>
<evidence type="ECO:0000313" key="1">
    <source>
        <dbReference type="Ensembl" id="ENSPCEP00000008969.1"/>
    </source>
</evidence>
<sequence>SPLSCTLFPSPTSPLFSLLPPHGYHKGGCTGRCAKFCGKHEVGSKTYDCKLTCCTQPKKGK</sequence>
<accession>A0A8C8RQ91</accession>
<reference evidence="1" key="2">
    <citation type="submission" date="2025-09" db="UniProtKB">
        <authorList>
            <consortium name="Ensembl"/>
        </authorList>
    </citation>
    <scope>IDENTIFICATION</scope>
</reference>
<evidence type="ECO:0000313" key="2">
    <source>
        <dbReference type="Proteomes" id="UP000694393"/>
    </source>
</evidence>
<dbReference type="Ensembl" id="ENSPCET00000009283.1">
    <property type="protein sequence ID" value="ENSPCEP00000008969.1"/>
    <property type="gene ID" value="ENSPCEG00000007199.1"/>
</dbReference>
<proteinExistence type="predicted"/>
<dbReference type="Proteomes" id="UP000694393">
    <property type="component" value="Unplaced"/>
</dbReference>
<dbReference type="AlphaFoldDB" id="A0A8C8RQ91"/>
<name>A0A8C8RQ91_9SAUR</name>
<reference evidence="1" key="1">
    <citation type="submission" date="2025-08" db="UniProtKB">
        <authorList>
            <consortium name="Ensembl"/>
        </authorList>
    </citation>
    <scope>IDENTIFICATION</scope>
</reference>